<sequence>MCQLLGMNCNVPTDICFSFEGFRRRGGDTDHHRDGWGIGFFEDRGCRLFLDYQPSAISPIAELVRNYPIKSTNVIAHIRKATVGEVSLANTHPFRRELWGRYWVFAHNGDVKDPPRLDGHRFRPVGNTDSEHMFCWLLERLAERFVDFPAEAELFAVLRELAADLAQRGVVNFMLSNGQWLAAHCSTRLHYIVRQAPFGCAHLVDNDITVDFSEYTTQRDLVSVIATQPLTDNEVWTPMAPGELLIFRDGMPMRP</sequence>
<keyword evidence="1 3" id="KW-0315">Glutamine amidotransferase</keyword>
<dbReference type="InterPro" id="IPR029055">
    <property type="entry name" value="Ntn_hydrolases_N"/>
</dbReference>
<evidence type="ECO:0000259" key="2">
    <source>
        <dbReference type="PROSITE" id="PS51278"/>
    </source>
</evidence>
<feature type="domain" description="Glutamine amidotransferase type-2" evidence="2">
    <location>
        <begin position="2"/>
        <end position="255"/>
    </location>
</feature>
<dbReference type="PANTHER" id="PTHR42824">
    <property type="entry name" value="GLUTAMINE AMIDOTRANSFERASE"/>
    <property type="match status" value="1"/>
</dbReference>
<evidence type="ECO:0000256" key="1">
    <source>
        <dbReference type="ARBA" id="ARBA00022962"/>
    </source>
</evidence>
<evidence type="ECO:0000313" key="3">
    <source>
        <dbReference type="EMBL" id="MFC4158140.1"/>
    </source>
</evidence>
<name>A0ABV8MMP9_9NEIS</name>
<dbReference type="Gene3D" id="3.60.20.10">
    <property type="entry name" value="Glutamine Phosphoribosylpyrophosphate, subunit 1, domain 1"/>
    <property type="match status" value="1"/>
</dbReference>
<comment type="caution">
    <text evidence="3">The sequence shown here is derived from an EMBL/GenBank/DDBJ whole genome shotgun (WGS) entry which is preliminary data.</text>
</comment>
<dbReference type="PANTHER" id="PTHR42824:SF1">
    <property type="entry name" value="GLUTAMINE AMIDOTRANSFERASE YAFJ-RELATED"/>
    <property type="match status" value="1"/>
</dbReference>
<dbReference type="EC" id="2.4.2.-" evidence="3"/>
<keyword evidence="3" id="KW-0328">Glycosyltransferase</keyword>
<accession>A0ABV8MMP9</accession>
<dbReference type="Proteomes" id="UP001595791">
    <property type="component" value="Unassembled WGS sequence"/>
</dbReference>
<dbReference type="SUPFAM" id="SSF56235">
    <property type="entry name" value="N-terminal nucleophile aminohydrolases (Ntn hydrolases)"/>
    <property type="match status" value="1"/>
</dbReference>
<dbReference type="CDD" id="cd01908">
    <property type="entry name" value="YafJ"/>
    <property type="match status" value="1"/>
</dbReference>
<dbReference type="InterPro" id="IPR017932">
    <property type="entry name" value="GATase_2_dom"/>
</dbReference>
<protein>
    <submittedName>
        <fullName evidence="3">Class II glutamine amidotransferase</fullName>
        <ecNumber evidence="3">2.4.2.-</ecNumber>
    </submittedName>
</protein>
<keyword evidence="4" id="KW-1185">Reference proteome</keyword>
<gene>
    <name evidence="3" type="ORF">ACFOW7_02090</name>
</gene>
<dbReference type="InterPro" id="IPR026869">
    <property type="entry name" value="EgtC-like"/>
</dbReference>
<dbReference type="EMBL" id="JBHSBU010000001">
    <property type="protein sequence ID" value="MFC4158140.1"/>
    <property type="molecule type" value="Genomic_DNA"/>
</dbReference>
<keyword evidence="3" id="KW-0808">Transferase</keyword>
<organism evidence="3 4">
    <name type="scientific">Chitinimonas lacunae</name>
    <dbReference type="NCBI Taxonomy" id="1963018"/>
    <lineage>
        <taxon>Bacteria</taxon>
        <taxon>Pseudomonadati</taxon>
        <taxon>Pseudomonadota</taxon>
        <taxon>Betaproteobacteria</taxon>
        <taxon>Neisseriales</taxon>
        <taxon>Chitinibacteraceae</taxon>
        <taxon>Chitinimonas</taxon>
    </lineage>
</organism>
<dbReference type="PROSITE" id="PS51278">
    <property type="entry name" value="GATASE_TYPE_2"/>
    <property type="match status" value="1"/>
</dbReference>
<proteinExistence type="predicted"/>
<dbReference type="Pfam" id="PF13230">
    <property type="entry name" value="GATase_4"/>
    <property type="match status" value="1"/>
</dbReference>
<dbReference type="RefSeq" id="WP_378160501.1">
    <property type="nucleotide sequence ID" value="NZ_JBHSBU010000001.1"/>
</dbReference>
<evidence type="ECO:0000313" key="4">
    <source>
        <dbReference type="Proteomes" id="UP001595791"/>
    </source>
</evidence>
<dbReference type="GO" id="GO:0016757">
    <property type="term" value="F:glycosyltransferase activity"/>
    <property type="evidence" value="ECO:0007669"/>
    <property type="project" value="UniProtKB-KW"/>
</dbReference>
<reference evidence="4" key="1">
    <citation type="journal article" date="2019" name="Int. J. Syst. Evol. Microbiol.">
        <title>The Global Catalogue of Microorganisms (GCM) 10K type strain sequencing project: providing services to taxonomists for standard genome sequencing and annotation.</title>
        <authorList>
            <consortium name="The Broad Institute Genomics Platform"/>
            <consortium name="The Broad Institute Genome Sequencing Center for Infectious Disease"/>
            <person name="Wu L."/>
            <person name="Ma J."/>
        </authorList>
    </citation>
    <scope>NUCLEOTIDE SEQUENCE [LARGE SCALE GENOMIC DNA]</scope>
    <source>
        <strain evidence="4">LMG 29894</strain>
    </source>
</reference>